<organism evidence="4 5">
    <name type="scientific">Mycobacterium bourgelatii</name>
    <dbReference type="NCBI Taxonomy" id="1273442"/>
    <lineage>
        <taxon>Bacteria</taxon>
        <taxon>Bacillati</taxon>
        <taxon>Actinomycetota</taxon>
        <taxon>Actinomycetes</taxon>
        <taxon>Mycobacteriales</taxon>
        <taxon>Mycobacteriaceae</taxon>
        <taxon>Mycobacterium</taxon>
    </lineage>
</organism>
<feature type="domain" description="STAS" evidence="3">
    <location>
        <begin position="18"/>
        <end position="126"/>
    </location>
</feature>
<evidence type="ECO:0000313" key="4">
    <source>
        <dbReference type="EMBL" id="GFG93871.1"/>
    </source>
</evidence>
<protein>
    <recommendedName>
        <fullName evidence="2">Anti-sigma factor antagonist</fullName>
    </recommendedName>
</protein>
<accession>A0A7I9YYY9</accession>
<dbReference type="InterPro" id="IPR003658">
    <property type="entry name" value="Anti-sigma_ant"/>
</dbReference>
<dbReference type="Pfam" id="PF01740">
    <property type="entry name" value="STAS"/>
    <property type="match status" value="1"/>
</dbReference>
<comment type="similarity">
    <text evidence="1 2">Belongs to the anti-sigma-factor antagonist family.</text>
</comment>
<dbReference type="GO" id="GO:0043856">
    <property type="term" value="F:anti-sigma factor antagonist activity"/>
    <property type="evidence" value="ECO:0007669"/>
    <property type="project" value="InterPro"/>
</dbReference>
<dbReference type="PANTHER" id="PTHR33495:SF13">
    <property type="entry name" value="ANTI-SIGMA-F FACTOR ANTAGONIST RSFB"/>
    <property type="match status" value="1"/>
</dbReference>
<gene>
    <name evidence="4" type="primary">rsfB_2</name>
    <name evidence="4" type="ORF">MBOU_59130</name>
</gene>
<name>A0A7I9YYY9_MYCBU</name>
<sequence>MRYDMVEQPGDPIDRTVFEVSQYQADDAVVVAVSGEVDMLSAPQLADAIRSAMTAKPPALIVDLSKVEFLASAGMTVLVSAHAEAVPATQFAVVADGPATSRPIKLTGIDSVFPLYSTLDSALSGIAGA</sequence>
<keyword evidence="5" id="KW-1185">Reference proteome</keyword>
<dbReference type="PANTHER" id="PTHR33495">
    <property type="entry name" value="ANTI-SIGMA FACTOR ANTAGONIST TM_1081-RELATED-RELATED"/>
    <property type="match status" value="1"/>
</dbReference>
<evidence type="ECO:0000259" key="3">
    <source>
        <dbReference type="PROSITE" id="PS50801"/>
    </source>
</evidence>
<dbReference type="SUPFAM" id="SSF52091">
    <property type="entry name" value="SpoIIaa-like"/>
    <property type="match status" value="1"/>
</dbReference>
<proteinExistence type="inferred from homology"/>
<evidence type="ECO:0000313" key="5">
    <source>
        <dbReference type="Proteomes" id="UP000465360"/>
    </source>
</evidence>
<dbReference type="InterPro" id="IPR036513">
    <property type="entry name" value="STAS_dom_sf"/>
</dbReference>
<dbReference type="AlphaFoldDB" id="A0A7I9YYY9"/>
<dbReference type="NCBIfam" id="TIGR00377">
    <property type="entry name" value="ant_ant_sig"/>
    <property type="match status" value="1"/>
</dbReference>
<evidence type="ECO:0000256" key="2">
    <source>
        <dbReference type="RuleBase" id="RU003749"/>
    </source>
</evidence>
<evidence type="ECO:0000256" key="1">
    <source>
        <dbReference type="ARBA" id="ARBA00009013"/>
    </source>
</evidence>
<comment type="caution">
    <text evidence="4">The sequence shown here is derived from an EMBL/GenBank/DDBJ whole genome shotgun (WGS) entry which is preliminary data.</text>
</comment>
<dbReference type="Proteomes" id="UP000465360">
    <property type="component" value="Unassembled WGS sequence"/>
</dbReference>
<dbReference type="Gene3D" id="3.30.750.24">
    <property type="entry name" value="STAS domain"/>
    <property type="match status" value="1"/>
</dbReference>
<dbReference type="EMBL" id="BLKZ01000002">
    <property type="protein sequence ID" value="GFG93871.1"/>
    <property type="molecule type" value="Genomic_DNA"/>
</dbReference>
<dbReference type="InterPro" id="IPR002645">
    <property type="entry name" value="STAS_dom"/>
</dbReference>
<dbReference type="PROSITE" id="PS50801">
    <property type="entry name" value="STAS"/>
    <property type="match status" value="1"/>
</dbReference>
<reference evidence="4 5" key="1">
    <citation type="journal article" date="2019" name="Emerg. Microbes Infect.">
        <title>Comprehensive subspecies identification of 175 nontuberculous mycobacteria species based on 7547 genomic profiles.</title>
        <authorList>
            <person name="Matsumoto Y."/>
            <person name="Kinjo T."/>
            <person name="Motooka D."/>
            <person name="Nabeya D."/>
            <person name="Jung N."/>
            <person name="Uechi K."/>
            <person name="Horii T."/>
            <person name="Iida T."/>
            <person name="Fujita J."/>
            <person name="Nakamura S."/>
        </authorList>
    </citation>
    <scope>NUCLEOTIDE SEQUENCE [LARGE SCALE GENOMIC DNA]</scope>
    <source>
        <strain evidence="4 5">JCM 30725</strain>
    </source>
</reference>
<dbReference type="CDD" id="cd07043">
    <property type="entry name" value="STAS_anti-anti-sigma_factors"/>
    <property type="match status" value="1"/>
</dbReference>